<comment type="similarity">
    <text evidence="2">Belongs to the WD repeat SWD2 family.</text>
</comment>
<dbReference type="PANTHER" id="PTHR19861">
    <property type="entry name" value="WD40 REPEAT PROTEIN SWD2"/>
    <property type="match status" value="1"/>
</dbReference>
<feature type="transmembrane region" description="Helical" evidence="10">
    <location>
        <begin position="221"/>
        <end position="242"/>
    </location>
</feature>
<keyword evidence="10" id="KW-0812">Transmembrane</keyword>
<dbReference type="GO" id="GO:0048188">
    <property type="term" value="C:Set1C/COMPASS complex"/>
    <property type="evidence" value="ECO:0007669"/>
    <property type="project" value="TreeGrafter"/>
</dbReference>
<evidence type="ECO:0000313" key="11">
    <source>
        <dbReference type="EMBL" id="KAF7639296.1"/>
    </source>
</evidence>
<dbReference type="PANTHER" id="PTHR19861:SF0">
    <property type="entry name" value="WD REPEAT-CONTAINING PROTEIN 82"/>
    <property type="match status" value="1"/>
</dbReference>
<evidence type="ECO:0000256" key="4">
    <source>
        <dbReference type="ARBA" id="ARBA00022574"/>
    </source>
</evidence>
<dbReference type="InterPro" id="IPR001680">
    <property type="entry name" value="WD40_rpt"/>
</dbReference>
<evidence type="ECO:0000256" key="7">
    <source>
        <dbReference type="ARBA" id="ARBA00023163"/>
    </source>
</evidence>
<keyword evidence="8" id="KW-0539">Nucleus</keyword>
<keyword evidence="10" id="KW-0472">Membrane</keyword>
<evidence type="ECO:0000256" key="6">
    <source>
        <dbReference type="ARBA" id="ARBA00023015"/>
    </source>
</evidence>
<reference evidence="11" key="1">
    <citation type="journal article" date="2020" name="Ecol. Evol.">
        <title>Genome structure and content of the rice root-knot nematode (Meloidogyne graminicola).</title>
        <authorList>
            <person name="Phan N.T."/>
            <person name="Danchin E.G.J."/>
            <person name="Klopp C."/>
            <person name="Perfus-Barbeoch L."/>
            <person name="Kozlowski D.K."/>
            <person name="Koutsovoulos G.D."/>
            <person name="Lopez-Roques C."/>
            <person name="Bouchez O."/>
            <person name="Zahm M."/>
            <person name="Besnard G."/>
            <person name="Bellafiore S."/>
        </authorList>
    </citation>
    <scope>NUCLEOTIDE SEQUENCE</scope>
    <source>
        <strain evidence="11">VN-18</strain>
    </source>
</reference>
<keyword evidence="6" id="KW-0805">Transcription regulation</keyword>
<feature type="repeat" description="WD" evidence="9">
    <location>
        <begin position="113"/>
        <end position="147"/>
    </location>
</feature>
<dbReference type="InterPro" id="IPR036322">
    <property type="entry name" value="WD40_repeat_dom_sf"/>
</dbReference>
<keyword evidence="10" id="KW-1133">Transmembrane helix</keyword>
<dbReference type="OrthoDB" id="27537at2759"/>
<dbReference type="GO" id="GO:0032785">
    <property type="term" value="P:negative regulation of DNA-templated transcription, elongation"/>
    <property type="evidence" value="ECO:0007669"/>
    <property type="project" value="UniProtKB-ARBA"/>
</dbReference>
<keyword evidence="4 9" id="KW-0853">WD repeat</keyword>
<gene>
    <name evidence="11" type="ORF">Mgra_00001257</name>
</gene>
<dbReference type="Pfam" id="PF00400">
    <property type="entry name" value="WD40"/>
    <property type="match status" value="3"/>
</dbReference>
<dbReference type="Proteomes" id="UP000605970">
    <property type="component" value="Unassembled WGS sequence"/>
</dbReference>
<comment type="subcellular location">
    <subcellularLocation>
        <location evidence="1">Nucleus</location>
    </subcellularLocation>
</comment>
<organism evidence="11 12">
    <name type="scientific">Meloidogyne graminicola</name>
    <dbReference type="NCBI Taxonomy" id="189291"/>
    <lineage>
        <taxon>Eukaryota</taxon>
        <taxon>Metazoa</taxon>
        <taxon>Ecdysozoa</taxon>
        <taxon>Nematoda</taxon>
        <taxon>Chromadorea</taxon>
        <taxon>Rhabditida</taxon>
        <taxon>Tylenchina</taxon>
        <taxon>Tylenchomorpha</taxon>
        <taxon>Tylenchoidea</taxon>
        <taxon>Meloidogynidae</taxon>
        <taxon>Meloidogyninae</taxon>
        <taxon>Meloidogyne</taxon>
    </lineage>
</organism>
<dbReference type="PROSITE" id="PS50294">
    <property type="entry name" value="WD_REPEATS_REGION"/>
    <property type="match status" value="1"/>
</dbReference>
<evidence type="ECO:0000256" key="1">
    <source>
        <dbReference type="ARBA" id="ARBA00004123"/>
    </source>
</evidence>
<sequence length="330" mass="37015">MKINDTNVISMVCAKNFTENTDTINNINFTPDGSLLVTSSDDDSITVYDCTTGTKQRSVNSKKYGVDLIHFAHTHQDAIHASTKVDNTIRYLSLYDNKYLRYFQGHTKKFVLVVTLCVSPVDDMFLSGSLDKTIRLWDLKSSNCQGLMQLSSRPIAAFDPEGLIFGAGIGNEVIKLYDLRSFDKGPFNTFNIGCKDTGYEWTGMKFSPDGKSILIMTNGPIMRMVDAYNGFLIIIFLKILFLKGNLTHTLNRENSQNANFVATFSPDAKYVFCGTSEGKINCWSAESGRLVHSLQTDHPNTIEQVTFNPKFFMLASACKQLKFWIPSVDE</sequence>
<keyword evidence="5" id="KW-0677">Repeat</keyword>
<feature type="repeat" description="WD" evidence="9">
    <location>
        <begin position="17"/>
        <end position="58"/>
    </location>
</feature>
<comment type="caution">
    <text evidence="11">The sequence shown here is derived from an EMBL/GenBank/DDBJ whole genome shotgun (WGS) entry which is preliminary data.</text>
</comment>
<dbReference type="Gene3D" id="2.130.10.10">
    <property type="entry name" value="YVTN repeat-like/Quinoprotein amine dehydrogenase"/>
    <property type="match status" value="1"/>
</dbReference>
<dbReference type="AlphaFoldDB" id="A0A8T0A1W7"/>
<keyword evidence="12" id="KW-1185">Reference proteome</keyword>
<dbReference type="GO" id="GO:0003682">
    <property type="term" value="F:chromatin binding"/>
    <property type="evidence" value="ECO:0007669"/>
    <property type="project" value="TreeGrafter"/>
</dbReference>
<dbReference type="EMBL" id="JABEBT010000006">
    <property type="protein sequence ID" value="KAF7639296.1"/>
    <property type="molecule type" value="Genomic_DNA"/>
</dbReference>
<dbReference type="InterPro" id="IPR037867">
    <property type="entry name" value="Swd2/WDR82"/>
</dbReference>
<evidence type="ECO:0000256" key="8">
    <source>
        <dbReference type="ARBA" id="ARBA00023242"/>
    </source>
</evidence>
<accession>A0A8T0A1W7</accession>
<evidence type="ECO:0000256" key="2">
    <source>
        <dbReference type="ARBA" id="ARBA00005616"/>
    </source>
</evidence>
<evidence type="ECO:0000256" key="10">
    <source>
        <dbReference type="SAM" id="Phobius"/>
    </source>
</evidence>
<keyword evidence="3" id="KW-0806">Transcription termination</keyword>
<evidence type="ECO:0008006" key="13">
    <source>
        <dbReference type="Google" id="ProtNLM"/>
    </source>
</evidence>
<keyword evidence="7" id="KW-0804">Transcription</keyword>
<evidence type="ECO:0000256" key="5">
    <source>
        <dbReference type="ARBA" id="ARBA00022737"/>
    </source>
</evidence>
<dbReference type="FunFam" id="2.130.10.10:FF:000065">
    <property type="entry name" value="WD repeat-containing protein 82"/>
    <property type="match status" value="1"/>
</dbReference>
<proteinExistence type="inferred from homology"/>
<dbReference type="PROSITE" id="PS50082">
    <property type="entry name" value="WD_REPEATS_2"/>
    <property type="match status" value="2"/>
</dbReference>
<evidence type="ECO:0000256" key="3">
    <source>
        <dbReference type="ARBA" id="ARBA00022472"/>
    </source>
</evidence>
<dbReference type="GO" id="GO:0071027">
    <property type="term" value="P:nuclear RNA surveillance"/>
    <property type="evidence" value="ECO:0007669"/>
    <property type="project" value="UniProtKB-ARBA"/>
</dbReference>
<evidence type="ECO:0000256" key="9">
    <source>
        <dbReference type="PROSITE-ProRule" id="PRU00221"/>
    </source>
</evidence>
<evidence type="ECO:0000313" key="12">
    <source>
        <dbReference type="Proteomes" id="UP000605970"/>
    </source>
</evidence>
<protein>
    <recommendedName>
        <fullName evidence="13">WD_REPEATS_REGION domain-containing protein</fullName>
    </recommendedName>
</protein>
<dbReference type="GO" id="GO:0006353">
    <property type="term" value="P:DNA-templated transcription termination"/>
    <property type="evidence" value="ECO:0007669"/>
    <property type="project" value="UniProtKB-KW"/>
</dbReference>
<dbReference type="InterPro" id="IPR015943">
    <property type="entry name" value="WD40/YVTN_repeat-like_dom_sf"/>
</dbReference>
<dbReference type="SMART" id="SM00320">
    <property type="entry name" value="WD40"/>
    <property type="match status" value="4"/>
</dbReference>
<name>A0A8T0A1W7_9BILA</name>
<dbReference type="SUPFAM" id="SSF50978">
    <property type="entry name" value="WD40 repeat-like"/>
    <property type="match status" value="1"/>
</dbReference>